<protein>
    <recommendedName>
        <fullName evidence="3 7">Beta-galactosidase</fullName>
        <ecNumber evidence="3 7">3.2.1.23</ecNumber>
    </recommendedName>
    <alternativeName>
        <fullName evidence="6 7">Lactase</fullName>
    </alternativeName>
</protein>
<dbReference type="Gene3D" id="2.60.40.10">
    <property type="entry name" value="Immunoglobulins"/>
    <property type="match status" value="2"/>
</dbReference>
<feature type="domain" description="Beta galactosidase small chain/" evidence="8">
    <location>
        <begin position="772"/>
        <end position="1039"/>
    </location>
</feature>
<dbReference type="InterPro" id="IPR011013">
    <property type="entry name" value="Gal_mutarotase_sf_dom"/>
</dbReference>
<dbReference type="InterPro" id="IPR023230">
    <property type="entry name" value="Glyco_hydro_2_CS"/>
</dbReference>
<dbReference type="Pfam" id="PF02836">
    <property type="entry name" value="Glyco_hydro_2_C"/>
    <property type="match status" value="1"/>
</dbReference>
<dbReference type="Pfam" id="PF00703">
    <property type="entry name" value="Glyco_hydro_2"/>
    <property type="match status" value="1"/>
</dbReference>
<comment type="similarity">
    <text evidence="2 7">Belongs to the glycosyl hydrolase 2 family.</text>
</comment>
<dbReference type="InterPro" id="IPR036156">
    <property type="entry name" value="Beta-gal/glucu_dom_sf"/>
</dbReference>
<dbReference type="PROSITE" id="PS00719">
    <property type="entry name" value="GLYCOSYL_HYDROL_F2_1"/>
    <property type="match status" value="1"/>
</dbReference>
<dbReference type="SMART" id="SM01038">
    <property type="entry name" value="Bgal_small_N"/>
    <property type="match status" value="1"/>
</dbReference>
<evidence type="ECO:0000256" key="4">
    <source>
        <dbReference type="ARBA" id="ARBA00022801"/>
    </source>
</evidence>
<dbReference type="PANTHER" id="PTHR46323">
    <property type="entry name" value="BETA-GALACTOSIDASE"/>
    <property type="match status" value="1"/>
</dbReference>
<dbReference type="Proteomes" id="UP000824002">
    <property type="component" value="Unassembled WGS sequence"/>
</dbReference>
<comment type="catalytic activity">
    <reaction evidence="1 7">
        <text>Hydrolysis of terminal non-reducing beta-D-galactose residues in beta-D-galactosides.</text>
        <dbReference type="EC" id="3.2.1.23"/>
    </reaction>
</comment>
<evidence type="ECO:0000256" key="3">
    <source>
        <dbReference type="ARBA" id="ARBA00012756"/>
    </source>
</evidence>
<dbReference type="InterPro" id="IPR006104">
    <property type="entry name" value="Glyco_hydro_2_N"/>
</dbReference>
<dbReference type="Pfam" id="PF02837">
    <property type="entry name" value="Glyco_hydro_2_N"/>
    <property type="match status" value="1"/>
</dbReference>
<organism evidence="9 10">
    <name type="scientific">Candidatus Merdivicinus excrementipullorum</name>
    <dbReference type="NCBI Taxonomy" id="2840867"/>
    <lineage>
        <taxon>Bacteria</taxon>
        <taxon>Bacillati</taxon>
        <taxon>Bacillota</taxon>
        <taxon>Clostridia</taxon>
        <taxon>Eubacteriales</taxon>
        <taxon>Oscillospiraceae</taxon>
        <taxon>Oscillospiraceae incertae sedis</taxon>
        <taxon>Candidatus Merdivicinus</taxon>
    </lineage>
</organism>
<dbReference type="InterPro" id="IPR008979">
    <property type="entry name" value="Galactose-bd-like_sf"/>
</dbReference>
<dbReference type="EC" id="3.2.1.23" evidence="3 7"/>
<name>A0A9D1FLQ6_9FIRM</name>
<dbReference type="AlphaFoldDB" id="A0A9D1FLQ6"/>
<dbReference type="GO" id="GO:0004565">
    <property type="term" value="F:beta-galactosidase activity"/>
    <property type="evidence" value="ECO:0007669"/>
    <property type="project" value="UniProtKB-EC"/>
</dbReference>
<dbReference type="GO" id="GO:0005990">
    <property type="term" value="P:lactose catabolic process"/>
    <property type="evidence" value="ECO:0007669"/>
    <property type="project" value="TreeGrafter"/>
</dbReference>
<evidence type="ECO:0000259" key="8">
    <source>
        <dbReference type="SMART" id="SM01038"/>
    </source>
</evidence>
<dbReference type="Gene3D" id="2.70.98.10">
    <property type="match status" value="1"/>
</dbReference>
<sequence length="1041" mass="117292">MDWRKDFDSIPEWERVEVSSIRRVPAHTRWEAYDSAEEAAKGGLSRNKLSLNGEWQFKLEKSPEEVGDFYREDAALSGFSPIAVPGSWEVQDFGKPIYTNVPYPWDYRAAGRHMIRPSLGDERQFPNPPYIPADNPTGCYRRSFTLPAHFTGKEVFLRFDGVETAFYLWVNGEPAGYSEDSKLPSEFNVTEFLRPGENTVSLAALRFSKSSYLEDQDYWHISGIHRDVWLIAKPALCIEDYQITALPDLHRGGGEVTADIRISRRPGFADCRVRLSIVDTAGQMLAQGEGPVMESAQYRMDCLPTANTGRVTLRLPEVKLWSPETPSLYRAVITLVGPDGAECDWESCRFGFKKIEVADGVVLLNGQRLLIRGVNRHDFCWEGGRTVSRAHMMEEIRQMKRMNINSVRTCHYPDCPEWYDLCDELGLLLVCECNLETHGVMGALSHDPAWAGQYLERAVRMVSHYKNHPSIYSWSLGNESGTGPNHAAMYGFIKEFDPTRLCQYEAGEPGKNVSDVRGNMYATIPRILQMLASPADSRPVILVEYLYQICNSGGGMEKFRELLERYPRFQGGYIWDWQDKSLVGKTADGKKFFAYGGDFGEPVVEWQNPPYMTNNGIVQADLTWKPVAYEVKEAYCPIWMEKPQNFSAWDTAAPDLRFVLKNRTMTQRGRDFRCEAVLREDGAEVSRWELALPDLAPMSETEITVTLPFSRREAHEYHLEFCFSRRKGCWFAAAGEEMGFQQFAVAGGLYRPAALQAHGAAPKLSAGNELLTVDAGALTAVFRRQDGALVSLQRDGTEFLAGASAPAFSRPRTGLDCCPGWGWHDLLAPFRDMEAAAQEPVILNGTDRVRIEFPFVMQGGIPAEGRLCYTVQESGVETEFSVSLPDSLPAVSRVGVMLPIAAGLEKITAYGRGPQENYVDRKLAARVQVWESTVSDQHFPFSPPSENGGHEETRWLQLRDEAGHMLKVRAEKPFHFDIRHNTVAEYSAGHEHELPVHRESWLHIDAAHGPIGGDMAWSTAMPQEYRLTGGLYTLRFILEIK</sequence>
<dbReference type="InterPro" id="IPR013783">
    <property type="entry name" value="Ig-like_fold"/>
</dbReference>
<dbReference type="Pfam" id="PF16353">
    <property type="entry name" value="LacZ_4"/>
    <property type="match status" value="1"/>
</dbReference>
<dbReference type="SUPFAM" id="SSF51445">
    <property type="entry name" value="(Trans)glycosidases"/>
    <property type="match status" value="1"/>
</dbReference>
<dbReference type="PANTHER" id="PTHR46323:SF2">
    <property type="entry name" value="BETA-GALACTOSIDASE"/>
    <property type="match status" value="1"/>
</dbReference>
<keyword evidence="4 7" id="KW-0378">Hydrolase</keyword>
<accession>A0A9D1FLQ6</accession>
<gene>
    <name evidence="9" type="ORF">IAB51_04420</name>
</gene>
<dbReference type="InterPro" id="IPR004199">
    <property type="entry name" value="B-gal_small/dom_5"/>
</dbReference>
<dbReference type="GO" id="GO:0009341">
    <property type="term" value="C:beta-galactosidase complex"/>
    <property type="evidence" value="ECO:0007669"/>
    <property type="project" value="InterPro"/>
</dbReference>
<comment type="caution">
    <text evidence="9">The sequence shown here is derived from an EMBL/GenBank/DDBJ whole genome shotgun (WGS) entry which is preliminary data.</text>
</comment>
<evidence type="ECO:0000256" key="6">
    <source>
        <dbReference type="ARBA" id="ARBA00032230"/>
    </source>
</evidence>
<dbReference type="InterPro" id="IPR006103">
    <property type="entry name" value="Glyco_hydro_2_cat"/>
</dbReference>
<evidence type="ECO:0000313" key="10">
    <source>
        <dbReference type="Proteomes" id="UP000824002"/>
    </source>
</evidence>
<dbReference type="PRINTS" id="PR00132">
    <property type="entry name" value="GLHYDRLASE2"/>
</dbReference>
<reference evidence="9" key="2">
    <citation type="journal article" date="2021" name="PeerJ">
        <title>Extensive microbial diversity within the chicken gut microbiome revealed by metagenomics and culture.</title>
        <authorList>
            <person name="Gilroy R."/>
            <person name="Ravi A."/>
            <person name="Getino M."/>
            <person name="Pursley I."/>
            <person name="Horton D.L."/>
            <person name="Alikhan N.F."/>
            <person name="Baker D."/>
            <person name="Gharbi K."/>
            <person name="Hall N."/>
            <person name="Watson M."/>
            <person name="Adriaenssens E.M."/>
            <person name="Foster-Nyarko E."/>
            <person name="Jarju S."/>
            <person name="Secka A."/>
            <person name="Antonio M."/>
            <person name="Oren A."/>
            <person name="Chaudhuri R.R."/>
            <person name="La Ragione R."/>
            <person name="Hildebrand F."/>
            <person name="Pallen M.J."/>
        </authorList>
    </citation>
    <scope>NUCLEOTIDE SEQUENCE</scope>
    <source>
        <strain evidence="9">CHK199-13235</strain>
    </source>
</reference>
<evidence type="ECO:0000256" key="1">
    <source>
        <dbReference type="ARBA" id="ARBA00001412"/>
    </source>
</evidence>
<evidence type="ECO:0000256" key="7">
    <source>
        <dbReference type="RuleBase" id="RU361154"/>
    </source>
</evidence>
<dbReference type="EMBL" id="DVJP01000031">
    <property type="protein sequence ID" value="HIS76039.1"/>
    <property type="molecule type" value="Genomic_DNA"/>
</dbReference>
<dbReference type="InterPro" id="IPR017853">
    <property type="entry name" value="GH"/>
</dbReference>
<dbReference type="InterPro" id="IPR006101">
    <property type="entry name" value="Glyco_hydro_2"/>
</dbReference>
<evidence type="ECO:0000256" key="5">
    <source>
        <dbReference type="ARBA" id="ARBA00023295"/>
    </source>
</evidence>
<dbReference type="SUPFAM" id="SSF49785">
    <property type="entry name" value="Galactose-binding domain-like"/>
    <property type="match status" value="1"/>
</dbReference>
<dbReference type="Gene3D" id="3.20.20.80">
    <property type="entry name" value="Glycosidases"/>
    <property type="match status" value="1"/>
</dbReference>
<keyword evidence="5 7" id="KW-0326">Glycosidase</keyword>
<dbReference type="SUPFAM" id="SSF74650">
    <property type="entry name" value="Galactose mutarotase-like"/>
    <property type="match status" value="1"/>
</dbReference>
<dbReference type="GO" id="GO:0030246">
    <property type="term" value="F:carbohydrate binding"/>
    <property type="evidence" value="ECO:0007669"/>
    <property type="project" value="InterPro"/>
</dbReference>
<dbReference type="InterPro" id="IPR032312">
    <property type="entry name" value="LacZ_4"/>
</dbReference>
<evidence type="ECO:0000256" key="2">
    <source>
        <dbReference type="ARBA" id="ARBA00007401"/>
    </source>
</evidence>
<dbReference type="InterPro" id="IPR014718">
    <property type="entry name" value="GH-type_carb-bd"/>
</dbReference>
<dbReference type="Gene3D" id="2.60.120.260">
    <property type="entry name" value="Galactose-binding domain-like"/>
    <property type="match status" value="1"/>
</dbReference>
<proteinExistence type="inferred from homology"/>
<dbReference type="Pfam" id="PF02929">
    <property type="entry name" value="Bgal_small_N"/>
    <property type="match status" value="1"/>
</dbReference>
<reference evidence="9" key="1">
    <citation type="submission" date="2020-10" db="EMBL/GenBank/DDBJ databases">
        <authorList>
            <person name="Gilroy R."/>
        </authorList>
    </citation>
    <scope>NUCLEOTIDE SEQUENCE</scope>
    <source>
        <strain evidence="9">CHK199-13235</strain>
    </source>
</reference>
<dbReference type="SUPFAM" id="SSF49303">
    <property type="entry name" value="beta-Galactosidase/glucuronidase domain"/>
    <property type="match status" value="2"/>
</dbReference>
<evidence type="ECO:0000313" key="9">
    <source>
        <dbReference type="EMBL" id="HIS76039.1"/>
    </source>
</evidence>
<dbReference type="InterPro" id="IPR006102">
    <property type="entry name" value="Ig-like_GH2"/>
</dbReference>
<dbReference type="InterPro" id="IPR050347">
    <property type="entry name" value="Bact_Beta-galactosidase"/>
</dbReference>